<dbReference type="CDD" id="cd02022">
    <property type="entry name" value="DPCK"/>
    <property type="match status" value="1"/>
</dbReference>
<keyword evidence="2 5" id="KW-0547">Nucleotide-binding</keyword>
<accession>A0A923N1S3</accession>
<evidence type="ECO:0000256" key="1">
    <source>
        <dbReference type="ARBA" id="ARBA00009018"/>
    </source>
</evidence>
<dbReference type="EC" id="2.7.1.24" evidence="5 6"/>
<comment type="subcellular location">
    <subcellularLocation>
        <location evidence="5">Cytoplasm</location>
    </subcellularLocation>
</comment>
<evidence type="ECO:0000256" key="3">
    <source>
        <dbReference type="ARBA" id="ARBA00022840"/>
    </source>
</evidence>
<dbReference type="Gene3D" id="3.40.50.300">
    <property type="entry name" value="P-loop containing nucleotide triphosphate hydrolases"/>
    <property type="match status" value="1"/>
</dbReference>
<dbReference type="RefSeq" id="WP_187018200.1">
    <property type="nucleotide sequence ID" value="NZ_JACRUK010000017.1"/>
</dbReference>
<evidence type="ECO:0000313" key="8">
    <source>
        <dbReference type="Proteomes" id="UP000641454"/>
    </source>
</evidence>
<dbReference type="SUPFAM" id="SSF52540">
    <property type="entry name" value="P-loop containing nucleoside triphosphate hydrolases"/>
    <property type="match status" value="1"/>
</dbReference>
<keyword evidence="5 7" id="KW-0808">Transferase</keyword>
<reference evidence="7 8" key="1">
    <citation type="submission" date="2020-08" db="EMBL/GenBank/DDBJ databases">
        <title>Description of novel Flavobacterium F-392 isolate.</title>
        <authorList>
            <person name="Saticioglu I.B."/>
            <person name="Duman M."/>
            <person name="Altun S."/>
        </authorList>
    </citation>
    <scope>NUCLEOTIDE SEQUENCE [LARGE SCALE GENOMIC DNA]</scope>
    <source>
        <strain evidence="7 8">F-392</strain>
    </source>
</reference>
<dbReference type="Pfam" id="PF01121">
    <property type="entry name" value="CoaE"/>
    <property type="match status" value="1"/>
</dbReference>
<dbReference type="GO" id="GO:0004140">
    <property type="term" value="F:dephospho-CoA kinase activity"/>
    <property type="evidence" value="ECO:0007669"/>
    <property type="project" value="UniProtKB-UniRule"/>
</dbReference>
<protein>
    <recommendedName>
        <fullName evidence="5 6">Dephospho-CoA kinase</fullName>
        <ecNumber evidence="5 6">2.7.1.24</ecNumber>
    </recommendedName>
    <alternativeName>
        <fullName evidence="5">Dephosphocoenzyme A kinase</fullName>
    </alternativeName>
</protein>
<comment type="catalytic activity">
    <reaction evidence="5">
        <text>3'-dephospho-CoA + ATP = ADP + CoA + H(+)</text>
        <dbReference type="Rhea" id="RHEA:18245"/>
        <dbReference type="ChEBI" id="CHEBI:15378"/>
        <dbReference type="ChEBI" id="CHEBI:30616"/>
        <dbReference type="ChEBI" id="CHEBI:57287"/>
        <dbReference type="ChEBI" id="CHEBI:57328"/>
        <dbReference type="ChEBI" id="CHEBI:456216"/>
        <dbReference type="EC" id="2.7.1.24"/>
    </reaction>
</comment>
<keyword evidence="8" id="KW-1185">Reference proteome</keyword>
<proteinExistence type="inferred from homology"/>
<keyword evidence="5" id="KW-0963">Cytoplasm</keyword>
<evidence type="ECO:0000256" key="6">
    <source>
        <dbReference type="NCBIfam" id="TIGR00152"/>
    </source>
</evidence>
<name>A0A923N1S3_9FLAO</name>
<keyword evidence="4 5" id="KW-0173">Coenzyme A biosynthesis</keyword>
<dbReference type="EMBL" id="JACRUL010000017">
    <property type="protein sequence ID" value="MBC5844535.1"/>
    <property type="molecule type" value="Genomic_DNA"/>
</dbReference>
<sequence length="198" mass="22280">MTKIIGLTGGIGSGKTTIAHYLAQKGIPVYISDVEAKKVMKHPAVIDAIKKAFGATIYDGDELNRVKLAEIVFNTPERLANLNSIVHPAVKLDFKDWLARNKEHELVVYESAILFESGSYKDFDITIAVTAPVEIRVERVLTRDKTTKDQIIKRINAQWSDEQRVSKSDFSIENIDLEKAKSQVDDILKILRIKQNES</sequence>
<keyword evidence="3 5" id="KW-0067">ATP-binding</keyword>
<dbReference type="HAMAP" id="MF_00376">
    <property type="entry name" value="Dephospho_CoA_kinase"/>
    <property type="match status" value="1"/>
</dbReference>
<evidence type="ECO:0000256" key="2">
    <source>
        <dbReference type="ARBA" id="ARBA00022741"/>
    </source>
</evidence>
<dbReference type="GO" id="GO:0005737">
    <property type="term" value="C:cytoplasm"/>
    <property type="evidence" value="ECO:0007669"/>
    <property type="project" value="UniProtKB-SubCell"/>
</dbReference>
<dbReference type="AlphaFoldDB" id="A0A923N1S3"/>
<organism evidence="7 8">
    <name type="scientific">Flavobacterium muglaense</name>
    <dbReference type="NCBI Taxonomy" id="2764716"/>
    <lineage>
        <taxon>Bacteria</taxon>
        <taxon>Pseudomonadati</taxon>
        <taxon>Bacteroidota</taxon>
        <taxon>Flavobacteriia</taxon>
        <taxon>Flavobacteriales</taxon>
        <taxon>Flavobacteriaceae</taxon>
        <taxon>Flavobacterium</taxon>
    </lineage>
</organism>
<feature type="binding site" evidence="5">
    <location>
        <begin position="12"/>
        <end position="17"/>
    </location>
    <ligand>
        <name>ATP</name>
        <dbReference type="ChEBI" id="CHEBI:30616"/>
    </ligand>
</feature>
<evidence type="ECO:0000256" key="4">
    <source>
        <dbReference type="ARBA" id="ARBA00022993"/>
    </source>
</evidence>
<dbReference type="GO" id="GO:0005524">
    <property type="term" value="F:ATP binding"/>
    <property type="evidence" value="ECO:0007669"/>
    <property type="project" value="UniProtKB-UniRule"/>
</dbReference>
<dbReference type="InterPro" id="IPR027417">
    <property type="entry name" value="P-loop_NTPase"/>
</dbReference>
<dbReference type="PANTHER" id="PTHR10695:SF46">
    <property type="entry name" value="BIFUNCTIONAL COENZYME A SYNTHASE-RELATED"/>
    <property type="match status" value="1"/>
</dbReference>
<comment type="function">
    <text evidence="5">Catalyzes the phosphorylation of the 3'-hydroxyl group of dephosphocoenzyme A to form coenzyme A.</text>
</comment>
<dbReference type="GO" id="GO:0015937">
    <property type="term" value="P:coenzyme A biosynthetic process"/>
    <property type="evidence" value="ECO:0007669"/>
    <property type="project" value="UniProtKB-UniRule"/>
</dbReference>
<gene>
    <name evidence="5" type="primary">coaE</name>
    <name evidence="7" type="ORF">H8R25_08815</name>
</gene>
<dbReference type="NCBIfam" id="TIGR00152">
    <property type="entry name" value="dephospho-CoA kinase"/>
    <property type="match status" value="1"/>
</dbReference>
<evidence type="ECO:0000256" key="5">
    <source>
        <dbReference type="HAMAP-Rule" id="MF_00376"/>
    </source>
</evidence>
<keyword evidence="5 7" id="KW-0418">Kinase</keyword>
<dbReference type="InterPro" id="IPR001977">
    <property type="entry name" value="Depp_CoAkinase"/>
</dbReference>
<dbReference type="Proteomes" id="UP000641454">
    <property type="component" value="Unassembled WGS sequence"/>
</dbReference>
<dbReference type="PROSITE" id="PS51219">
    <property type="entry name" value="DPCK"/>
    <property type="match status" value="1"/>
</dbReference>
<dbReference type="PANTHER" id="PTHR10695">
    <property type="entry name" value="DEPHOSPHO-COA KINASE-RELATED"/>
    <property type="match status" value="1"/>
</dbReference>
<comment type="caution">
    <text evidence="7">The sequence shown here is derived from an EMBL/GenBank/DDBJ whole genome shotgun (WGS) entry which is preliminary data.</text>
</comment>
<evidence type="ECO:0000313" key="7">
    <source>
        <dbReference type="EMBL" id="MBC5844535.1"/>
    </source>
</evidence>
<comment type="pathway">
    <text evidence="5">Cofactor biosynthesis; coenzyme A biosynthesis; CoA from (R)-pantothenate: step 5/5.</text>
</comment>
<comment type="similarity">
    <text evidence="1 5">Belongs to the CoaE family.</text>
</comment>